<sequence>MDGRKSLQPVGDEGPITEAYVGWLRDHVRQLLLLDAQFGGNEASGQAVRLLRSAVRRIGVDSCPQPLWRDLMRVVGELAEVAGWLLYDADQQDASRRLSLEALHYLRLAGDRELELLTLQNLSMQAEYLGRSGEALQICEAVLDGPLPGRVRGLFLGRRAHALAKRGQHSEAARTLVEARAVVEDDGPTWAYWVDERQFAWFEGMLGMERGDFDQAAEVFAGALASTPAHRVRGAFSRSVYLLDCLVRAGDLREAERLVPDVAARVGEVGSRRTVALLRGAVRDAGFDGGGYLAELVRETGP</sequence>
<dbReference type="Proteomes" id="UP001205185">
    <property type="component" value="Unassembled WGS sequence"/>
</dbReference>
<dbReference type="Gene3D" id="1.25.40.10">
    <property type="entry name" value="Tetratricopeptide repeat domain"/>
    <property type="match status" value="1"/>
</dbReference>
<comment type="caution">
    <text evidence="1">The sequence shown here is derived from an EMBL/GenBank/DDBJ whole genome shotgun (WGS) entry which is preliminary data.</text>
</comment>
<evidence type="ECO:0000313" key="1">
    <source>
        <dbReference type="EMBL" id="MCP2272331.1"/>
    </source>
</evidence>
<protein>
    <recommendedName>
        <fullName evidence="3">Tetratricopeptide repeat protein</fullName>
    </recommendedName>
</protein>
<accession>A0ABT1IIG7</accession>
<evidence type="ECO:0008006" key="3">
    <source>
        <dbReference type="Google" id="ProtNLM"/>
    </source>
</evidence>
<organism evidence="1 2">
    <name type="scientific">Actinokineospora diospyrosa</name>
    <dbReference type="NCBI Taxonomy" id="103728"/>
    <lineage>
        <taxon>Bacteria</taxon>
        <taxon>Bacillati</taxon>
        <taxon>Actinomycetota</taxon>
        <taxon>Actinomycetes</taxon>
        <taxon>Pseudonocardiales</taxon>
        <taxon>Pseudonocardiaceae</taxon>
        <taxon>Actinokineospora</taxon>
    </lineage>
</organism>
<proteinExistence type="predicted"/>
<reference evidence="1 2" key="1">
    <citation type="submission" date="2022-06" db="EMBL/GenBank/DDBJ databases">
        <title>Genomic Encyclopedia of Archaeal and Bacterial Type Strains, Phase II (KMG-II): from individual species to whole genera.</title>
        <authorList>
            <person name="Goeker M."/>
        </authorList>
    </citation>
    <scope>NUCLEOTIDE SEQUENCE [LARGE SCALE GENOMIC DNA]</scope>
    <source>
        <strain evidence="1 2">DSM 44255</strain>
    </source>
</reference>
<gene>
    <name evidence="1" type="ORF">LV75_004857</name>
</gene>
<name>A0ABT1IIG7_9PSEU</name>
<dbReference type="SUPFAM" id="SSF48452">
    <property type="entry name" value="TPR-like"/>
    <property type="match status" value="1"/>
</dbReference>
<dbReference type="InterPro" id="IPR011990">
    <property type="entry name" value="TPR-like_helical_dom_sf"/>
</dbReference>
<dbReference type="RefSeq" id="WP_253889255.1">
    <property type="nucleotide sequence ID" value="NZ_BAAAVB010000001.1"/>
</dbReference>
<evidence type="ECO:0000313" key="2">
    <source>
        <dbReference type="Proteomes" id="UP001205185"/>
    </source>
</evidence>
<dbReference type="EMBL" id="JAMTCO010000012">
    <property type="protein sequence ID" value="MCP2272331.1"/>
    <property type="molecule type" value="Genomic_DNA"/>
</dbReference>
<keyword evidence="2" id="KW-1185">Reference proteome</keyword>